<dbReference type="Proteomes" id="UP000777774">
    <property type="component" value="Unassembled WGS sequence"/>
</dbReference>
<dbReference type="Pfam" id="PF19843">
    <property type="entry name" value="DUF6318"/>
    <property type="match status" value="1"/>
</dbReference>
<feature type="domain" description="DUF6318" evidence="1">
    <location>
        <begin position="6"/>
        <end position="128"/>
    </location>
</feature>
<name>A0ABX1K3U0_9CELL</name>
<proteinExistence type="predicted"/>
<protein>
    <recommendedName>
        <fullName evidence="1">DUF6318 domain-containing protein</fullName>
    </recommendedName>
</protein>
<reference evidence="2 3" key="1">
    <citation type="submission" date="2020-04" db="EMBL/GenBank/DDBJ databases">
        <title>MicrobeNet Type strains.</title>
        <authorList>
            <person name="Nicholson A.C."/>
        </authorList>
    </citation>
    <scope>NUCLEOTIDE SEQUENCE [LARGE SCALE GENOMIC DNA]</scope>
    <source>
        <strain evidence="2 3">ATCC BAA-787</strain>
    </source>
</reference>
<keyword evidence="3" id="KW-1185">Reference proteome</keyword>
<evidence type="ECO:0000259" key="1">
    <source>
        <dbReference type="Pfam" id="PF19843"/>
    </source>
</evidence>
<evidence type="ECO:0000313" key="3">
    <source>
        <dbReference type="Proteomes" id="UP000777774"/>
    </source>
</evidence>
<dbReference type="EMBL" id="JAAXOY010000293">
    <property type="protein sequence ID" value="NKY40191.1"/>
    <property type="molecule type" value="Genomic_DNA"/>
</dbReference>
<dbReference type="InterPro" id="IPR046281">
    <property type="entry name" value="DUF6318"/>
</dbReference>
<evidence type="ECO:0000313" key="2">
    <source>
        <dbReference type="EMBL" id="NKY40191.1"/>
    </source>
</evidence>
<comment type="caution">
    <text evidence="2">The sequence shown here is derived from an EMBL/GenBank/DDBJ whole genome shotgun (WGS) entry which is preliminary data.</text>
</comment>
<organism evidence="2 3">
    <name type="scientific">Cellulomonas septica</name>
    <dbReference type="NCBI Taxonomy" id="285080"/>
    <lineage>
        <taxon>Bacteria</taxon>
        <taxon>Bacillati</taxon>
        <taxon>Actinomycetota</taxon>
        <taxon>Actinomycetes</taxon>
        <taxon>Micrococcales</taxon>
        <taxon>Cellulomonadaceae</taxon>
        <taxon>Cellulomonas</taxon>
    </lineage>
</organism>
<sequence>MAVGDSTGALAAVEHVFDLWTHARMTGSVTALEGTYADTCGVCVEVAERVVTLAASGITEVDGGLTLVDPATTEAVPGSWYAVTGVLVEDDAQVVDGDGVVVDLVDGGRYDMLATLSWYEGAWRVESMNLYATTS</sequence>
<gene>
    <name evidence="2" type="ORF">HGA02_11820</name>
</gene>
<accession>A0ABX1K3U0</accession>